<feature type="compositionally biased region" description="Basic and acidic residues" evidence="1">
    <location>
        <begin position="684"/>
        <end position="694"/>
    </location>
</feature>
<dbReference type="OrthoDB" id="286233at2759"/>
<evidence type="ECO:0000313" key="2">
    <source>
        <dbReference type="EMBL" id="TPX42304.1"/>
    </source>
</evidence>
<feature type="compositionally biased region" description="Low complexity" evidence="1">
    <location>
        <begin position="674"/>
        <end position="683"/>
    </location>
</feature>
<organism evidence="3 4">
    <name type="scientific">Synchytrium endobioticum</name>
    <dbReference type="NCBI Taxonomy" id="286115"/>
    <lineage>
        <taxon>Eukaryota</taxon>
        <taxon>Fungi</taxon>
        <taxon>Fungi incertae sedis</taxon>
        <taxon>Chytridiomycota</taxon>
        <taxon>Chytridiomycota incertae sedis</taxon>
        <taxon>Chytridiomycetes</taxon>
        <taxon>Synchytriales</taxon>
        <taxon>Synchytriaceae</taxon>
        <taxon>Synchytrium</taxon>
    </lineage>
</organism>
<evidence type="ECO:0000313" key="4">
    <source>
        <dbReference type="Proteomes" id="UP000317494"/>
    </source>
</evidence>
<feature type="region of interest" description="Disordered" evidence="1">
    <location>
        <begin position="940"/>
        <end position="968"/>
    </location>
</feature>
<feature type="compositionally biased region" description="Basic and acidic residues" evidence="1">
    <location>
        <begin position="598"/>
        <end position="617"/>
    </location>
</feature>
<dbReference type="VEuPathDB" id="FungiDB:SeMB42_g00929"/>
<dbReference type="Proteomes" id="UP000320475">
    <property type="component" value="Unassembled WGS sequence"/>
</dbReference>
<protein>
    <submittedName>
        <fullName evidence="3">Uncharacterized protein</fullName>
    </submittedName>
</protein>
<feature type="region of interest" description="Disordered" evidence="1">
    <location>
        <begin position="580"/>
        <end position="714"/>
    </location>
</feature>
<keyword evidence="4" id="KW-1185">Reference proteome</keyword>
<dbReference type="EMBL" id="QEAM01000277">
    <property type="protein sequence ID" value="TPX42304.1"/>
    <property type="molecule type" value="Genomic_DNA"/>
</dbReference>
<dbReference type="AlphaFoldDB" id="A0A507DNC8"/>
<gene>
    <name evidence="2" type="ORF">SeLEV6574_g05666</name>
    <name evidence="3" type="ORF">SeMB42_g00929</name>
</gene>
<proteinExistence type="predicted"/>
<dbReference type="Proteomes" id="UP000317494">
    <property type="component" value="Unassembled WGS sequence"/>
</dbReference>
<name>A0A507DNC8_9FUNG</name>
<evidence type="ECO:0000256" key="1">
    <source>
        <dbReference type="SAM" id="MobiDB-lite"/>
    </source>
</evidence>
<feature type="compositionally biased region" description="Basic residues" evidence="1">
    <location>
        <begin position="699"/>
        <end position="708"/>
    </location>
</feature>
<sequence>MPKTLMHIGRDRPFRASQHELRALATQLAACRKDSKWKDAVRLALRLAEKYNDVADVAKTQKYAREAFELIRKVTAPPAAVAAPTGNKKKSKKPQSEKPQWELQAQWLMVGSFHHIEDQQFLVPRLHEAEEYLKLAKHYNAKVEIAQGYSEVADANMLLGEYQLDYSLYFARTCLEQALSNYEAADKSVSELRTTSLADQLDTPEACAIRSNQNRGILHMHLSFIDKSENHDKSAKAHRDHARRCFNYILQNSEDQLQLYETALNKTKLYEQWFENEPHKVDECFDEQRRHAKSLRKNLEVLDSRIQQSEFYIRLKDYEKALRHAEHAQAVCHHAPLPEERNRVRDLKSRILLLEEKHAEIGILTQKIAKFRTENKYWDLWNALMEIVALETDLNSCDDAYIHLREAIGLRTGEGAKLSPELNPGQEEDVQLYSFKANVGTRRVKEAIECGQKFIQLSSSSNRHCDRTSVAVRLIDLYIATRDYPREKLISHCKLVERLAKKSHDIDSQVIAYKKLEMLYDPDSDDARKYRKLREKLETDDAPAEDEAEDAAIHIDEAVESSVVETYVMEEDANDNHEVLTSPAAEDEPRGPMFKQPLKSDDGIDGKRKCPRDYNEQRKRRKDWNDDETEVPKRSKYKLNTLGDGALDTFESPPEKCDVDSDMMNLDSDGEVFSSSISSNDAESSTHHDSDKDNNGIYGRRKSSRRKQKSTETREVLKALRNARRNRKNIISDNDDEGAIAQSAKLPKQDIVIDLSSSQRNFSRDNCGRTASPVKYCSRLNTSPIRAFVNNNGNTGIIPAPLEHCYSSLDADILAALENDDYVPTQPSQNLARGYDEGIDVQLEDHLYNSPPPPYAEVDHLYSHDTESVASQIVVIEGKSMGSWMSAGSVTTSQNPPVDNQISVIEEHRVEDMASPSNDDALAAPPLLLHRPEDKAHTTKVTATPVASNRCHQPESVSTPKRKGEKVRPSITVAIETPSGETTRLDIPVKTGPNGTPKTVRWLSDTLVRRCEPKGLKFDKLAFGDTELSMDDTLTAVLAMAGPLIVRAILRPKV</sequence>
<comment type="caution">
    <text evidence="3">The sequence shown here is derived from an EMBL/GenBank/DDBJ whole genome shotgun (WGS) entry which is preliminary data.</text>
</comment>
<evidence type="ECO:0000313" key="3">
    <source>
        <dbReference type="EMBL" id="TPX53229.1"/>
    </source>
</evidence>
<evidence type="ECO:0000313" key="5">
    <source>
        <dbReference type="Proteomes" id="UP000320475"/>
    </source>
</evidence>
<feature type="compositionally biased region" description="Polar residues" evidence="1">
    <location>
        <begin position="940"/>
        <end position="959"/>
    </location>
</feature>
<reference evidence="4 5" key="1">
    <citation type="journal article" date="2019" name="Sci. Rep.">
        <title>Comparative genomics of chytrid fungi reveal insights into the obligate biotrophic and pathogenic lifestyle of Synchytrium endobioticum.</title>
        <authorList>
            <person name="van de Vossenberg B.T.L.H."/>
            <person name="Warris S."/>
            <person name="Nguyen H.D.T."/>
            <person name="van Gent-Pelzer M.P.E."/>
            <person name="Joly D.L."/>
            <person name="van de Geest H.C."/>
            <person name="Bonants P.J.M."/>
            <person name="Smith D.S."/>
            <person name="Levesque C.A."/>
            <person name="van der Lee T.A.J."/>
        </authorList>
    </citation>
    <scope>NUCLEOTIDE SEQUENCE [LARGE SCALE GENOMIC DNA]</scope>
    <source>
        <strain evidence="2 5">LEV6574</strain>
        <strain evidence="3 4">MB42</strain>
    </source>
</reference>
<dbReference type="EMBL" id="QEAN01000020">
    <property type="protein sequence ID" value="TPX53229.1"/>
    <property type="molecule type" value="Genomic_DNA"/>
</dbReference>
<accession>A0A507DNC8</accession>